<protein>
    <submittedName>
        <fullName evidence="2">Uncharacterized protein</fullName>
    </submittedName>
</protein>
<sequence length="320" mass="34218">MNAFLAELGKQLVTRWTVALMVPGALFAGAVVLAHVLGHQQAVDLRALPVGLDGLTATPAGGRGTALLIAVAAFLLGAAAAGLTAQAVGVFVAWTWSLGGSVPVLRRLVDRRRRRWEQADAGVAEAERALLVDTADPALRARARRAIARRAAVCLVEPERPTWIGDRLHAADVRVHRSYRVDLVTVWPRLWLVLPDEVRGELAAVQDRCASAARLAGWGVLYAALGAFWWPALVIGLATLLTARYRARLAVGVYTDLVEAAVDLHGRDLAVQLGLPCPGPLTAELGEQITAIVRKDDLVPRSRRAVSAATAHPPRSMPHP</sequence>
<evidence type="ECO:0000313" key="2">
    <source>
        <dbReference type="EMBL" id="RZU72138.1"/>
    </source>
</evidence>
<evidence type="ECO:0000256" key="1">
    <source>
        <dbReference type="SAM" id="Phobius"/>
    </source>
</evidence>
<dbReference type="RefSeq" id="WP_130329695.1">
    <property type="nucleotide sequence ID" value="NZ_SHLD01000001.1"/>
</dbReference>
<dbReference type="OrthoDB" id="529448at2"/>
<dbReference type="AlphaFoldDB" id="A0A4Q8B4C1"/>
<keyword evidence="1" id="KW-0812">Transmembrane</keyword>
<accession>A0A4Q8B4C1</accession>
<feature type="transmembrane region" description="Helical" evidence="1">
    <location>
        <begin position="66"/>
        <end position="85"/>
    </location>
</feature>
<keyword evidence="1" id="KW-0472">Membrane</keyword>
<dbReference type="Proteomes" id="UP000294114">
    <property type="component" value="Unassembled WGS sequence"/>
</dbReference>
<feature type="transmembrane region" description="Helical" evidence="1">
    <location>
        <begin position="91"/>
        <end position="109"/>
    </location>
</feature>
<comment type="caution">
    <text evidence="2">The sequence shown here is derived from an EMBL/GenBank/DDBJ whole genome shotgun (WGS) entry which is preliminary data.</text>
</comment>
<name>A0A4Q8B4C1_9ACTN</name>
<proteinExistence type="predicted"/>
<keyword evidence="1" id="KW-1133">Transmembrane helix</keyword>
<feature type="transmembrane region" description="Helical" evidence="1">
    <location>
        <begin position="16"/>
        <end position="37"/>
    </location>
</feature>
<evidence type="ECO:0000313" key="3">
    <source>
        <dbReference type="Proteomes" id="UP000294114"/>
    </source>
</evidence>
<dbReference type="EMBL" id="SHLD01000001">
    <property type="protein sequence ID" value="RZU72138.1"/>
    <property type="molecule type" value="Genomic_DNA"/>
</dbReference>
<reference evidence="2 3" key="1">
    <citation type="submission" date="2019-02" db="EMBL/GenBank/DDBJ databases">
        <title>Sequencing the genomes of 1000 actinobacteria strains.</title>
        <authorList>
            <person name="Klenk H.-P."/>
        </authorList>
    </citation>
    <scope>NUCLEOTIDE SEQUENCE [LARGE SCALE GENOMIC DNA]</scope>
    <source>
        <strain evidence="2 3">DSM 45612</strain>
    </source>
</reference>
<feature type="transmembrane region" description="Helical" evidence="1">
    <location>
        <begin position="220"/>
        <end position="241"/>
    </location>
</feature>
<gene>
    <name evidence="2" type="ORF">EV384_0480</name>
</gene>
<organism evidence="2 3">
    <name type="scientific">Micromonospora kangleipakensis</name>
    <dbReference type="NCBI Taxonomy" id="1077942"/>
    <lineage>
        <taxon>Bacteria</taxon>
        <taxon>Bacillati</taxon>
        <taxon>Actinomycetota</taxon>
        <taxon>Actinomycetes</taxon>
        <taxon>Micromonosporales</taxon>
        <taxon>Micromonosporaceae</taxon>
        <taxon>Micromonospora</taxon>
    </lineage>
</organism>
<keyword evidence="3" id="KW-1185">Reference proteome</keyword>